<dbReference type="Proteomes" id="UP001365405">
    <property type="component" value="Unassembled WGS sequence"/>
</dbReference>
<dbReference type="Pfam" id="PF00892">
    <property type="entry name" value="EamA"/>
    <property type="match status" value="2"/>
</dbReference>
<comment type="caution">
    <text evidence="8">The sequence shown here is derived from an EMBL/GenBank/DDBJ whole genome shotgun (WGS) entry which is preliminary data.</text>
</comment>
<name>A0ABU9CEY5_9BURK</name>
<evidence type="ECO:0000259" key="7">
    <source>
        <dbReference type="Pfam" id="PF00892"/>
    </source>
</evidence>
<evidence type="ECO:0000256" key="2">
    <source>
        <dbReference type="ARBA" id="ARBA00022475"/>
    </source>
</evidence>
<evidence type="ECO:0000313" key="8">
    <source>
        <dbReference type="EMBL" id="MEK8050268.1"/>
    </source>
</evidence>
<dbReference type="RefSeq" id="WP_341409953.1">
    <property type="nucleotide sequence ID" value="NZ_JBBUTH010000004.1"/>
</dbReference>
<evidence type="ECO:0000256" key="5">
    <source>
        <dbReference type="ARBA" id="ARBA00023136"/>
    </source>
</evidence>
<comment type="subcellular location">
    <subcellularLocation>
        <location evidence="1">Cell membrane</location>
        <topology evidence="1">Multi-pass membrane protein</topology>
    </subcellularLocation>
</comment>
<evidence type="ECO:0000256" key="3">
    <source>
        <dbReference type="ARBA" id="ARBA00022692"/>
    </source>
</evidence>
<feature type="transmembrane region" description="Helical" evidence="6">
    <location>
        <begin position="177"/>
        <end position="196"/>
    </location>
</feature>
<feature type="transmembrane region" description="Helical" evidence="6">
    <location>
        <begin position="148"/>
        <end position="165"/>
    </location>
</feature>
<gene>
    <name evidence="8" type="ORF">AACH10_08455</name>
</gene>
<sequence>MSSAPPLAPAAPSAAGASRAWVGPLLAVTGAIAFSGKAIIVKLGYRHTLAGGAEPVDALTLVMLRMLVALPFFMLLAWWGGRGRPGLTRRELAAVAALGFSGYYLASTLDFLGLQYISASLERLILYITPTVVVLLSQWLFGRRATRGQWLAMGLAYVGLLLVFGRELHFEGPRVALGAGLVLASTLSYALYMIYSGEWVRRIGAQRLAGWASAVACALCLAQFVALRPLATLAAVPAPVWWLSIVNGTLCTVAPVLMVMMAIERIGSARASQLGMIGPIATILMGVVWLDEPLTGWLVAGTLCVLGSVAWLARLK</sequence>
<protein>
    <submittedName>
        <fullName evidence="8">DMT family transporter</fullName>
    </submittedName>
</protein>
<keyword evidence="5 6" id="KW-0472">Membrane</keyword>
<dbReference type="InterPro" id="IPR051258">
    <property type="entry name" value="Diverse_Substrate_Transporter"/>
</dbReference>
<dbReference type="InterPro" id="IPR000620">
    <property type="entry name" value="EamA_dom"/>
</dbReference>
<reference evidence="8 9" key="1">
    <citation type="submission" date="2024-04" db="EMBL/GenBank/DDBJ databases">
        <title>Novel species of the genus Ideonella isolated from streams.</title>
        <authorList>
            <person name="Lu H."/>
        </authorList>
    </citation>
    <scope>NUCLEOTIDE SEQUENCE [LARGE SCALE GENOMIC DNA]</scope>
    <source>
        <strain evidence="8 9">DXS22W</strain>
    </source>
</reference>
<feature type="transmembrane region" description="Helical" evidence="6">
    <location>
        <begin position="124"/>
        <end position="141"/>
    </location>
</feature>
<proteinExistence type="predicted"/>
<accession>A0ABU9CEY5</accession>
<evidence type="ECO:0000256" key="1">
    <source>
        <dbReference type="ARBA" id="ARBA00004651"/>
    </source>
</evidence>
<dbReference type="PANTHER" id="PTHR42920:SF5">
    <property type="entry name" value="EAMA DOMAIN-CONTAINING PROTEIN"/>
    <property type="match status" value="1"/>
</dbReference>
<feature type="transmembrane region" description="Helical" evidence="6">
    <location>
        <begin position="239"/>
        <end position="262"/>
    </location>
</feature>
<organism evidence="8 9">
    <name type="scientific">Pseudaquabacterium inlustre</name>
    <dbReference type="NCBI Taxonomy" id="2984192"/>
    <lineage>
        <taxon>Bacteria</taxon>
        <taxon>Pseudomonadati</taxon>
        <taxon>Pseudomonadota</taxon>
        <taxon>Betaproteobacteria</taxon>
        <taxon>Burkholderiales</taxon>
        <taxon>Sphaerotilaceae</taxon>
        <taxon>Pseudaquabacterium</taxon>
    </lineage>
</organism>
<feature type="transmembrane region" description="Helical" evidence="6">
    <location>
        <begin position="274"/>
        <end position="290"/>
    </location>
</feature>
<feature type="transmembrane region" description="Helical" evidence="6">
    <location>
        <begin position="296"/>
        <end position="313"/>
    </location>
</feature>
<feature type="domain" description="EamA" evidence="7">
    <location>
        <begin position="177"/>
        <end position="312"/>
    </location>
</feature>
<dbReference type="SUPFAM" id="SSF103481">
    <property type="entry name" value="Multidrug resistance efflux transporter EmrE"/>
    <property type="match status" value="2"/>
</dbReference>
<feature type="transmembrane region" description="Helical" evidence="6">
    <location>
        <begin position="21"/>
        <end position="41"/>
    </location>
</feature>
<dbReference type="PANTHER" id="PTHR42920">
    <property type="entry name" value="OS03G0707200 PROTEIN-RELATED"/>
    <property type="match status" value="1"/>
</dbReference>
<evidence type="ECO:0000256" key="4">
    <source>
        <dbReference type="ARBA" id="ARBA00022989"/>
    </source>
</evidence>
<feature type="transmembrane region" description="Helical" evidence="6">
    <location>
        <begin position="208"/>
        <end position="227"/>
    </location>
</feature>
<feature type="domain" description="EamA" evidence="7">
    <location>
        <begin position="23"/>
        <end position="164"/>
    </location>
</feature>
<keyword evidence="4 6" id="KW-1133">Transmembrane helix</keyword>
<keyword evidence="9" id="KW-1185">Reference proteome</keyword>
<dbReference type="InterPro" id="IPR037185">
    <property type="entry name" value="EmrE-like"/>
</dbReference>
<keyword evidence="3 6" id="KW-0812">Transmembrane</keyword>
<evidence type="ECO:0000313" key="9">
    <source>
        <dbReference type="Proteomes" id="UP001365405"/>
    </source>
</evidence>
<feature type="transmembrane region" description="Helical" evidence="6">
    <location>
        <begin position="61"/>
        <end position="80"/>
    </location>
</feature>
<dbReference type="EMBL" id="JBBUTH010000004">
    <property type="protein sequence ID" value="MEK8050268.1"/>
    <property type="molecule type" value="Genomic_DNA"/>
</dbReference>
<evidence type="ECO:0000256" key="6">
    <source>
        <dbReference type="SAM" id="Phobius"/>
    </source>
</evidence>
<keyword evidence="2" id="KW-1003">Cell membrane</keyword>
<feature type="transmembrane region" description="Helical" evidence="6">
    <location>
        <begin position="92"/>
        <end position="118"/>
    </location>
</feature>